<organism evidence="1 2">
    <name type="scientific">Paraglaciecola algarum</name>
    <dbReference type="NCBI Taxonomy" id="3050085"/>
    <lineage>
        <taxon>Bacteria</taxon>
        <taxon>Pseudomonadati</taxon>
        <taxon>Pseudomonadota</taxon>
        <taxon>Gammaproteobacteria</taxon>
        <taxon>Alteromonadales</taxon>
        <taxon>Alteromonadaceae</taxon>
        <taxon>Paraglaciecola</taxon>
    </lineage>
</organism>
<gene>
    <name evidence="1" type="ORF">L0668_12385</name>
</gene>
<evidence type="ECO:0000313" key="1">
    <source>
        <dbReference type="EMBL" id="MCF2948910.1"/>
    </source>
</evidence>
<accession>A0ABS9D7Z0</accession>
<reference evidence="1 2" key="1">
    <citation type="submission" date="2022-01" db="EMBL/GenBank/DDBJ databases">
        <title>Paraglaciecola sp. G1-23.</title>
        <authorList>
            <person name="Jin M.S."/>
            <person name="Han D.M."/>
            <person name="Kim H.M."/>
            <person name="Jeon C.O."/>
        </authorList>
    </citation>
    <scope>NUCLEOTIDE SEQUENCE [LARGE SCALE GENOMIC DNA]</scope>
    <source>
        <strain evidence="1 2">G1-23</strain>
    </source>
</reference>
<keyword evidence="2" id="KW-1185">Reference proteome</keyword>
<name>A0ABS9D7Z0_9ALTE</name>
<sequence>MKVQLAPKEALALSKANISKVIKYLGEQTFTEDNNAKLMILKNIVRELDVLELSIDDLEYASLHTRNIFELYLILTHINSNQKALEC</sequence>
<comment type="caution">
    <text evidence="1">The sequence shown here is derived from an EMBL/GenBank/DDBJ whole genome shotgun (WGS) entry which is preliminary data.</text>
</comment>
<proteinExistence type="predicted"/>
<dbReference type="Proteomes" id="UP001521137">
    <property type="component" value="Unassembled WGS sequence"/>
</dbReference>
<dbReference type="RefSeq" id="WP_235312949.1">
    <property type="nucleotide sequence ID" value="NZ_JAKGAS010000006.1"/>
</dbReference>
<dbReference type="EMBL" id="JAKGAS010000006">
    <property type="protein sequence ID" value="MCF2948910.1"/>
    <property type="molecule type" value="Genomic_DNA"/>
</dbReference>
<protein>
    <submittedName>
        <fullName evidence="1">Uncharacterized protein</fullName>
    </submittedName>
</protein>
<evidence type="ECO:0000313" key="2">
    <source>
        <dbReference type="Proteomes" id="UP001521137"/>
    </source>
</evidence>